<evidence type="ECO:0000259" key="3">
    <source>
        <dbReference type="PROSITE" id="PS51340"/>
    </source>
</evidence>
<keyword evidence="2" id="KW-0812">Transmembrane</keyword>
<feature type="region of interest" description="Disordered" evidence="1">
    <location>
        <begin position="1"/>
        <end position="20"/>
    </location>
</feature>
<feature type="domain" description="MOSC" evidence="3">
    <location>
        <begin position="219"/>
        <end position="276"/>
    </location>
</feature>
<organism evidence="4 5">
    <name type="scientific">Aeromicrobium erythreum</name>
    <dbReference type="NCBI Taxonomy" id="2041"/>
    <lineage>
        <taxon>Bacteria</taxon>
        <taxon>Bacillati</taxon>
        <taxon>Actinomycetota</taxon>
        <taxon>Actinomycetes</taxon>
        <taxon>Propionibacteriales</taxon>
        <taxon>Nocardioidaceae</taxon>
        <taxon>Aeromicrobium</taxon>
    </lineage>
</organism>
<dbReference type="InterPro" id="IPR005302">
    <property type="entry name" value="MoCF_Sase_C"/>
</dbReference>
<evidence type="ECO:0000256" key="2">
    <source>
        <dbReference type="SAM" id="Phobius"/>
    </source>
</evidence>
<sequence length="276" mass="28541">MGRGDPVVSGAEARPSSPRPPVGQVLGMGAAAVLLGPALLAASVLLLTRGDLLLALAGAAMAATAVLAVGYLLRFLATPRGAHASTLVDAATVLPESRLARFLAWGTTGAAVLFSALLVLSAVAGSGSTGPSVGLVGAAVVLVLAVPTVVAVLAGRRPRGALVLTPDTVRLRTWSSEREIAWDDVVEVVALRQPRRTLVVYARTADQVRVLRAPTGFGEQQARPIPEAERALAISFPHLSGDPAVLIAALDHWRRVRRGRAELGTEASLRRLEPGA</sequence>
<evidence type="ECO:0000256" key="1">
    <source>
        <dbReference type="SAM" id="MobiDB-lite"/>
    </source>
</evidence>
<name>A0A0U4CE72_9ACTN</name>
<keyword evidence="5" id="KW-1185">Reference proteome</keyword>
<feature type="transmembrane region" description="Helical" evidence="2">
    <location>
        <begin position="25"/>
        <end position="46"/>
    </location>
</feature>
<dbReference type="GO" id="GO:0030170">
    <property type="term" value="F:pyridoxal phosphate binding"/>
    <property type="evidence" value="ECO:0007669"/>
    <property type="project" value="InterPro"/>
</dbReference>
<keyword evidence="2" id="KW-1133">Transmembrane helix</keyword>
<dbReference type="PROSITE" id="PS51340">
    <property type="entry name" value="MOSC"/>
    <property type="match status" value="1"/>
</dbReference>
<accession>A0A0U4CE72</accession>
<evidence type="ECO:0000313" key="5">
    <source>
        <dbReference type="Proteomes" id="UP000067689"/>
    </source>
</evidence>
<gene>
    <name evidence="4" type="ORF">AERYTH_16260</name>
</gene>
<keyword evidence="2" id="KW-0472">Membrane</keyword>
<dbReference type="STRING" id="2041.AERYTH_16260"/>
<dbReference type="EMBL" id="CP011502">
    <property type="protein sequence ID" value="ALX06139.1"/>
    <property type="molecule type" value="Genomic_DNA"/>
</dbReference>
<feature type="transmembrane region" description="Helical" evidence="2">
    <location>
        <begin position="135"/>
        <end position="154"/>
    </location>
</feature>
<reference evidence="4 5" key="1">
    <citation type="journal article" date="1991" name="Int. J. Syst. Bacteriol.">
        <title>Description of the erythromycin-producing bacterium Arthrobacter sp. strain NRRL B-3381 as Aeromicrobium erythreum gen. nov., sp. nov.</title>
        <authorList>
            <person name="Miller E.S."/>
            <person name="Woese C.R."/>
            <person name="Brenner S."/>
        </authorList>
    </citation>
    <scope>NUCLEOTIDE SEQUENCE [LARGE SCALE GENOMIC DNA]</scope>
    <source>
        <strain evidence="4 5">AR18</strain>
    </source>
</reference>
<dbReference type="GO" id="GO:0030151">
    <property type="term" value="F:molybdenum ion binding"/>
    <property type="evidence" value="ECO:0007669"/>
    <property type="project" value="InterPro"/>
</dbReference>
<dbReference type="PATRIC" id="fig|2041.4.peg.3398"/>
<dbReference type="Proteomes" id="UP000067689">
    <property type="component" value="Chromosome"/>
</dbReference>
<feature type="transmembrane region" description="Helical" evidence="2">
    <location>
        <begin position="52"/>
        <end position="73"/>
    </location>
</feature>
<protein>
    <recommendedName>
        <fullName evidence="3">MOSC domain-containing protein</fullName>
    </recommendedName>
</protein>
<dbReference type="AlphaFoldDB" id="A0A0U4CE72"/>
<dbReference type="KEGG" id="aer:AERYTH_16260"/>
<evidence type="ECO:0000313" key="4">
    <source>
        <dbReference type="EMBL" id="ALX06139.1"/>
    </source>
</evidence>
<proteinExistence type="predicted"/>
<dbReference type="GO" id="GO:0003824">
    <property type="term" value="F:catalytic activity"/>
    <property type="evidence" value="ECO:0007669"/>
    <property type="project" value="InterPro"/>
</dbReference>
<feature type="transmembrane region" description="Helical" evidence="2">
    <location>
        <begin position="102"/>
        <end position="123"/>
    </location>
</feature>